<evidence type="ECO:0000313" key="3">
    <source>
        <dbReference type="EMBL" id="ELK05993.1"/>
    </source>
</evidence>
<dbReference type="PROSITE" id="PS51470">
    <property type="entry name" value="FG_GAP"/>
    <property type="match status" value="1"/>
</dbReference>
<evidence type="ECO:0000256" key="2">
    <source>
        <dbReference type="SAM" id="SignalP"/>
    </source>
</evidence>
<dbReference type="GO" id="GO:0098609">
    <property type="term" value="P:cell-cell adhesion"/>
    <property type="evidence" value="ECO:0007669"/>
    <property type="project" value="TreeGrafter"/>
</dbReference>
<organism evidence="3 4">
    <name type="scientific">Pteropus alecto</name>
    <name type="common">Black flying fox</name>
    <dbReference type="NCBI Taxonomy" id="9402"/>
    <lineage>
        <taxon>Eukaryota</taxon>
        <taxon>Metazoa</taxon>
        <taxon>Chordata</taxon>
        <taxon>Craniata</taxon>
        <taxon>Vertebrata</taxon>
        <taxon>Euteleostomi</taxon>
        <taxon>Mammalia</taxon>
        <taxon>Eutheria</taxon>
        <taxon>Laurasiatheria</taxon>
        <taxon>Chiroptera</taxon>
        <taxon>Yinpterochiroptera</taxon>
        <taxon>Pteropodoidea</taxon>
        <taxon>Pteropodidae</taxon>
        <taxon>Pteropodinae</taxon>
        <taxon>Pteropus</taxon>
    </lineage>
</organism>
<name>L5K692_PTEAL</name>
<dbReference type="Gene3D" id="2.130.10.130">
    <property type="entry name" value="Integrin alpha, N-terminal"/>
    <property type="match status" value="1"/>
</dbReference>
<proteinExistence type="predicted"/>
<reference evidence="4" key="1">
    <citation type="journal article" date="2013" name="Science">
        <title>Comparative analysis of bat genomes provides insight into the evolution of flight and immunity.</title>
        <authorList>
            <person name="Zhang G."/>
            <person name="Cowled C."/>
            <person name="Shi Z."/>
            <person name="Huang Z."/>
            <person name="Bishop-Lilly K.A."/>
            <person name="Fang X."/>
            <person name="Wynne J.W."/>
            <person name="Xiong Z."/>
            <person name="Baker M.L."/>
            <person name="Zhao W."/>
            <person name="Tachedjian M."/>
            <person name="Zhu Y."/>
            <person name="Zhou P."/>
            <person name="Jiang X."/>
            <person name="Ng J."/>
            <person name="Yang L."/>
            <person name="Wu L."/>
            <person name="Xiao J."/>
            <person name="Feng Y."/>
            <person name="Chen Y."/>
            <person name="Sun X."/>
            <person name="Zhang Y."/>
            <person name="Marsh G.A."/>
            <person name="Crameri G."/>
            <person name="Broder C.C."/>
            <person name="Frey K.G."/>
            <person name="Wang L.F."/>
            <person name="Wang J."/>
        </authorList>
    </citation>
    <scope>NUCLEOTIDE SEQUENCE [LARGE SCALE GENOMIC DNA]</scope>
</reference>
<dbReference type="GO" id="GO:0008305">
    <property type="term" value="C:integrin complex"/>
    <property type="evidence" value="ECO:0007669"/>
    <property type="project" value="TreeGrafter"/>
</dbReference>
<dbReference type="GO" id="GO:0007229">
    <property type="term" value="P:integrin-mediated signaling pathway"/>
    <property type="evidence" value="ECO:0007669"/>
    <property type="project" value="UniProtKB-KW"/>
</dbReference>
<dbReference type="SUPFAM" id="SSF69318">
    <property type="entry name" value="Integrin alpha N-terminal domain"/>
    <property type="match status" value="1"/>
</dbReference>
<protein>
    <submittedName>
        <fullName evidence="3">Integrin alpha-10</fullName>
    </submittedName>
</protein>
<dbReference type="InParanoid" id="L5K692"/>
<gene>
    <name evidence="3" type="ORF">PAL_GLEAN10017502</name>
</gene>
<feature type="repeat" description="FG-GAP" evidence="1">
    <location>
        <begin position="24"/>
        <end position="85"/>
    </location>
</feature>
<dbReference type="GO" id="GO:0007160">
    <property type="term" value="P:cell-matrix adhesion"/>
    <property type="evidence" value="ECO:0007669"/>
    <property type="project" value="TreeGrafter"/>
</dbReference>
<dbReference type="Proteomes" id="UP000010552">
    <property type="component" value="Unassembled WGS sequence"/>
</dbReference>
<dbReference type="PANTHER" id="PTHR23220:SF26">
    <property type="entry name" value="INTEGRIN ALPHA-10"/>
    <property type="match status" value="1"/>
</dbReference>
<keyword evidence="2" id="KW-0732">Signal</keyword>
<dbReference type="GO" id="GO:0009897">
    <property type="term" value="C:external side of plasma membrane"/>
    <property type="evidence" value="ECO:0007669"/>
    <property type="project" value="TreeGrafter"/>
</dbReference>
<dbReference type="STRING" id="9402.L5K692"/>
<evidence type="ECO:0000256" key="1">
    <source>
        <dbReference type="PROSITE-ProRule" id="PRU00803"/>
    </source>
</evidence>
<dbReference type="GO" id="GO:0033627">
    <property type="term" value="P:cell adhesion mediated by integrin"/>
    <property type="evidence" value="ECO:0007669"/>
    <property type="project" value="TreeGrafter"/>
</dbReference>
<dbReference type="PANTHER" id="PTHR23220">
    <property type="entry name" value="INTEGRIN ALPHA"/>
    <property type="match status" value="1"/>
</dbReference>
<accession>L5K692</accession>
<dbReference type="AlphaFoldDB" id="L5K692"/>
<dbReference type="SMART" id="SM00191">
    <property type="entry name" value="Int_alpha"/>
    <property type="match status" value="1"/>
</dbReference>
<evidence type="ECO:0000313" key="4">
    <source>
        <dbReference type="Proteomes" id="UP000010552"/>
    </source>
</evidence>
<dbReference type="InterPro" id="IPR028994">
    <property type="entry name" value="Integrin_alpha_N"/>
</dbReference>
<sequence length="190" mass="20216">MELPLIPHLCWPLMFLTGLCSPFNLDVHHPRLFPGPPETEFGYSVLQHVGGGRRWMLVGAPWDGPSGDRRGDVYRCPVGGSHNAPCAKGHLGDYPLGNSSRPAVNMHLGMSLLETDGDGGFMVSSGKGGGWVSEGSWQRKEPYVRETGLCGGGTEFKTLESEEGNLGEGPQCLLLLGACSVGALPSLRAT</sequence>
<keyword evidence="3" id="KW-0401">Integrin</keyword>
<dbReference type="EMBL" id="KB031037">
    <property type="protein sequence ID" value="ELK05993.1"/>
    <property type="molecule type" value="Genomic_DNA"/>
</dbReference>
<feature type="chain" id="PRO_5003968814" evidence="2">
    <location>
        <begin position="23"/>
        <end position="190"/>
    </location>
</feature>
<feature type="signal peptide" evidence="2">
    <location>
        <begin position="1"/>
        <end position="22"/>
    </location>
</feature>
<dbReference type="GO" id="GO:0005178">
    <property type="term" value="F:integrin binding"/>
    <property type="evidence" value="ECO:0007669"/>
    <property type="project" value="TreeGrafter"/>
</dbReference>
<keyword evidence="4" id="KW-1185">Reference proteome</keyword>
<dbReference type="InterPro" id="IPR013519">
    <property type="entry name" value="Int_alpha_beta-p"/>
</dbReference>